<evidence type="ECO:0000313" key="1">
    <source>
        <dbReference type="Proteomes" id="UP000887565"/>
    </source>
</evidence>
<keyword evidence="1" id="KW-1185">Reference proteome</keyword>
<dbReference type="AlphaFoldDB" id="A0A915HQP0"/>
<accession>A0A915HQP0</accession>
<dbReference type="OMA" id="ANIHALC"/>
<name>A0A915HQP0_ROMCU</name>
<dbReference type="WBParaSite" id="nRc.2.0.1.t03826-RA">
    <property type="protein sequence ID" value="nRc.2.0.1.t03826-RA"/>
    <property type="gene ID" value="nRc.2.0.1.g03826"/>
</dbReference>
<sequence length="262" mass="29617">KILIFHRFSDEKIDCNFKIAKVLPKCGHTQLVDCHKEPLLFTCRQPCSAELKCGHSCKGNCCDCRNGRLHVTCNEECGKILICGHKCETPCAADCPPCEKQCTMQCNHSKCSVGAKNKKHGVKAGSSRICGVPCPPCNEKCSWKCPHFECKQKCNERCDRPRCDEKCEKTLKCKKCKKMIPCISLCGEICIYLCQKCDESRLKEIREIFFGMEEEPDARFIKLRDCGHIFEITGFDSYVDNSLVEADEDPESDNIPVVSQIL</sequence>
<reference evidence="2" key="1">
    <citation type="submission" date="2022-11" db="UniProtKB">
        <authorList>
            <consortium name="WormBaseParasite"/>
        </authorList>
    </citation>
    <scope>IDENTIFICATION</scope>
</reference>
<proteinExistence type="predicted"/>
<organism evidence="1 2">
    <name type="scientific">Romanomermis culicivorax</name>
    <name type="common">Nematode worm</name>
    <dbReference type="NCBI Taxonomy" id="13658"/>
    <lineage>
        <taxon>Eukaryota</taxon>
        <taxon>Metazoa</taxon>
        <taxon>Ecdysozoa</taxon>
        <taxon>Nematoda</taxon>
        <taxon>Enoplea</taxon>
        <taxon>Dorylaimia</taxon>
        <taxon>Mermithida</taxon>
        <taxon>Mermithoidea</taxon>
        <taxon>Mermithidae</taxon>
        <taxon>Romanomermis</taxon>
    </lineage>
</organism>
<protein>
    <submittedName>
        <fullName evidence="2">NFX1-type zinc finger-containing protein 1</fullName>
    </submittedName>
</protein>
<evidence type="ECO:0000313" key="2">
    <source>
        <dbReference type="WBParaSite" id="nRc.2.0.1.t03826-RA"/>
    </source>
</evidence>
<dbReference type="Proteomes" id="UP000887565">
    <property type="component" value="Unplaced"/>
</dbReference>